<evidence type="ECO:0000313" key="2">
    <source>
        <dbReference type="Proteomes" id="UP000516439"/>
    </source>
</evidence>
<organism evidence="1 2">
    <name type="scientific">Pedobacter riviphilus</name>
    <dbReference type="NCBI Taxonomy" id="2766984"/>
    <lineage>
        <taxon>Bacteria</taxon>
        <taxon>Pseudomonadati</taxon>
        <taxon>Bacteroidota</taxon>
        <taxon>Sphingobacteriia</taxon>
        <taxon>Sphingobacteriales</taxon>
        <taxon>Sphingobacteriaceae</taxon>
        <taxon>Pedobacter</taxon>
    </lineage>
</organism>
<dbReference type="Proteomes" id="UP000516439">
    <property type="component" value="Chromosome"/>
</dbReference>
<gene>
    <name evidence="1" type="ORF">H9N25_19600</name>
</gene>
<dbReference type="EMBL" id="CP061171">
    <property type="protein sequence ID" value="QNR84096.1"/>
    <property type="molecule type" value="Genomic_DNA"/>
</dbReference>
<keyword evidence="2" id="KW-1185">Reference proteome</keyword>
<evidence type="ECO:0000313" key="1">
    <source>
        <dbReference type="EMBL" id="QNR84096.1"/>
    </source>
</evidence>
<protein>
    <submittedName>
        <fullName evidence="1">Grasp-with-spasm system A modified peptide</fullName>
    </submittedName>
</protein>
<name>A0ABX6TFW3_9SPHI</name>
<reference evidence="1 2" key="1">
    <citation type="submission" date="2020-09" db="EMBL/GenBank/DDBJ databases">
        <title>Pedobacter sp. SW-16 isolated from soil near Yeocheon.</title>
        <authorList>
            <person name="Im H.S."/>
            <person name="Joung Y."/>
            <person name="Lee S.-S."/>
        </authorList>
    </citation>
    <scope>NUCLEOTIDE SEQUENCE [LARGE SCALE GENOMIC DNA]</scope>
    <source>
        <strain evidence="1 2">SW-16</strain>
    </source>
</reference>
<proteinExistence type="predicted"/>
<accession>A0ABX6TFW3</accession>
<sequence length="73" mass="8057">MKKDFSSLENQKLTDLSSINGGRMLGGYTAIQSNVFVGEGCVEYDHYEGANGTGGYIYREIRHLAPGEPVHNY</sequence>